<dbReference type="EMBL" id="CP000742">
    <property type="protein sequence ID" value="ABR54326.1"/>
    <property type="molecule type" value="Genomic_DNA"/>
</dbReference>
<dbReference type="GO" id="GO:0005524">
    <property type="term" value="F:ATP binding"/>
    <property type="evidence" value="ECO:0007669"/>
    <property type="project" value="UniProtKB-KW"/>
</dbReference>
<reference evidence="9" key="1">
    <citation type="submission" date="2007-06" db="EMBL/GenBank/DDBJ databases">
        <title>Complete sequence of Methanococcus vannielii SB.</title>
        <authorList>
            <consortium name="US DOE Joint Genome Institute"/>
            <person name="Copeland A."/>
            <person name="Lucas S."/>
            <person name="Lapidus A."/>
            <person name="Barry K."/>
            <person name="Glavina del Rio T."/>
            <person name="Dalin E."/>
            <person name="Tice H."/>
            <person name="Pitluck S."/>
            <person name="Chain P."/>
            <person name="Malfatti S."/>
            <person name="Shin M."/>
            <person name="Vergez L."/>
            <person name="Schmutz J."/>
            <person name="Larimer F."/>
            <person name="Land M."/>
            <person name="Hauser L."/>
            <person name="Kyrpides N."/>
            <person name="Anderson I."/>
            <person name="Sieprawska-Lupa M."/>
            <person name="Whitman W.B."/>
            <person name="Richardson P."/>
        </authorList>
    </citation>
    <scope>NUCLEOTIDE SEQUENCE [LARGE SCALE GENOMIC DNA]</scope>
    <source>
        <strain evidence="9">SB</strain>
    </source>
</reference>
<evidence type="ECO:0000256" key="1">
    <source>
        <dbReference type="ARBA" id="ARBA00022490"/>
    </source>
</evidence>
<keyword evidence="5 7" id="KW-0067">ATP-binding</keyword>
<dbReference type="GO" id="GO:0015937">
    <property type="term" value="P:coenzyme A biosynthetic process"/>
    <property type="evidence" value="ECO:0007669"/>
    <property type="project" value="UniProtKB-UniRule"/>
</dbReference>
<evidence type="ECO:0000256" key="6">
    <source>
        <dbReference type="ARBA" id="ARBA00022993"/>
    </source>
</evidence>
<comment type="catalytic activity">
    <reaction evidence="7">
        <text>(R)-4'-phosphopantetheine + ATP + H(+) = 3'-dephospho-CoA + diphosphate</text>
        <dbReference type="Rhea" id="RHEA:19801"/>
        <dbReference type="ChEBI" id="CHEBI:15378"/>
        <dbReference type="ChEBI" id="CHEBI:30616"/>
        <dbReference type="ChEBI" id="CHEBI:33019"/>
        <dbReference type="ChEBI" id="CHEBI:57328"/>
        <dbReference type="ChEBI" id="CHEBI:61723"/>
        <dbReference type="EC" id="2.7.7.3"/>
    </reaction>
</comment>
<keyword evidence="4 7" id="KW-0547">Nucleotide-binding</keyword>
<evidence type="ECO:0000313" key="9">
    <source>
        <dbReference type="EMBL" id="ABR54326.1"/>
    </source>
</evidence>
<dbReference type="NCBIfam" id="NF001985">
    <property type="entry name" value="PRK00777.1"/>
    <property type="match status" value="1"/>
</dbReference>
<evidence type="ECO:0000256" key="2">
    <source>
        <dbReference type="ARBA" id="ARBA00022679"/>
    </source>
</evidence>
<keyword evidence="3 7" id="KW-0548">Nucleotidyltransferase</keyword>
<comment type="function">
    <text evidence="7">Reversibly transfers an adenylyl group from ATP to 4'-phosphopantetheine, yielding dephospho-CoA (dPCoA) and pyrophosphate.</text>
</comment>
<dbReference type="InterPro" id="IPR004821">
    <property type="entry name" value="Cyt_trans-like"/>
</dbReference>
<evidence type="ECO:0000256" key="5">
    <source>
        <dbReference type="ARBA" id="ARBA00022840"/>
    </source>
</evidence>
<accession>A6UPA4</accession>
<dbReference type="SUPFAM" id="SSF52374">
    <property type="entry name" value="Nucleotidylyl transferase"/>
    <property type="match status" value="1"/>
</dbReference>
<dbReference type="InterPro" id="IPR014729">
    <property type="entry name" value="Rossmann-like_a/b/a_fold"/>
</dbReference>
<proteinExistence type="inferred from homology"/>
<dbReference type="eggNOG" id="arCOG01223">
    <property type="taxonomic scope" value="Archaea"/>
</dbReference>
<dbReference type="PANTHER" id="PTHR43793">
    <property type="entry name" value="FAD SYNTHASE"/>
    <property type="match status" value="1"/>
</dbReference>
<dbReference type="EC" id="2.7.7.3" evidence="7"/>
<dbReference type="STRING" id="406327.Mevan_0418"/>
<keyword evidence="10" id="KW-1185">Reference proteome</keyword>
<gene>
    <name evidence="7" type="primary">coaD</name>
    <name evidence="9" type="ordered locus">Mevan_0418</name>
</gene>
<keyword evidence="1 7" id="KW-0963">Cytoplasm</keyword>
<dbReference type="HOGENOM" id="CLU_035272_5_0_2"/>
<dbReference type="NCBIfam" id="TIGR00125">
    <property type="entry name" value="cyt_tran_rel"/>
    <property type="match status" value="1"/>
</dbReference>
<comment type="pathway">
    <text evidence="7">Cofactor biosynthesis; coenzyme A biosynthesis.</text>
</comment>
<dbReference type="InterPro" id="IPR050385">
    <property type="entry name" value="Archaeal_FAD_synthase"/>
</dbReference>
<dbReference type="PANTHER" id="PTHR43793:SF1">
    <property type="entry name" value="FAD SYNTHASE"/>
    <property type="match status" value="1"/>
</dbReference>
<comment type="subcellular location">
    <subcellularLocation>
        <location evidence="7">Cytoplasm</location>
    </subcellularLocation>
</comment>
<keyword evidence="6 7" id="KW-0173">Coenzyme A biosynthesis</keyword>
<dbReference type="Pfam" id="PF01467">
    <property type="entry name" value="CTP_transf_like"/>
    <property type="match status" value="1"/>
</dbReference>
<evidence type="ECO:0000256" key="4">
    <source>
        <dbReference type="ARBA" id="ARBA00022741"/>
    </source>
</evidence>
<organism evidence="9 10">
    <name type="scientific">Methanococcus vannielii (strain ATCC 35089 / DSM 1224 / JCM 13029 / OCM 148 / SB)</name>
    <dbReference type="NCBI Taxonomy" id="406327"/>
    <lineage>
        <taxon>Archaea</taxon>
        <taxon>Methanobacteriati</taxon>
        <taxon>Methanobacteriota</taxon>
        <taxon>Methanomada group</taxon>
        <taxon>Methanococci</taxon>
        <taxon>Methanococcales</taxon>
        <taxon>Methanococcaceae</taxon>
        <taxon>Methanococcus</taxon>
    </lineage>
</organism>
<dbReference type="AlphaFoldDB" id="A6UPA4"/>
<name>A6UPA4_METVS</name>
<dbReference type="GO" id="GO:0005737">
    <property type="term" value="C:cytoplasm"/>
    <property type="evidence" value="ECO:0007669"/>
    <property type="project" value="UniProtKB-SubCell"/>
</dbReference>
<evidence type="ECO:0000256" key="7">
    <source>
        <dbReference type="HAMAP-Rule" id="MF_00647"/>
    </source>
</evidence>
<dbReference type="GO" id="GO:0004595">
    <property type="term" value="F:pantetheine-phosphate adenylyltransferase activity"/>
    <property type="evidence" value="ECO:0007669"/>
    <property type="project" value="UniProtKB-UniRule"/>
</dbReference>
<evidence type="ECO:0000256" key="3">
    <source>
        <dbReference type="ARBA" id="ARBA00022695"/>
    </source>
</evidence>
<protein>
    <recommendedName>
        <fullName evidence="7">Phosphopantetheine adenylyltransferase</fullName>
        <ecNumber evidence="7">2.7.7.3</ecNumber>
    </recommendedName>
    <alternativeName>
        <fullName evidence="7">Dephospho-CoA pyrophosphorylase</fullName>
    </alternativeName>
    <alternativeName>
        <fullName evidence="7">Pantetheine-phosphate adenylyltransferase</fullName>
        <shortName evidence="7">PPAT</shortName>
    </alternativeName>
</protein>
<evidence type="ECO:0000259" key="8">
    <source>
        <dbReference type="Pfam" id="PF01467"/>
    </source>
</evidence>
<dbReference type="InterPro" id="IPR023540">
    <property type="entry name" value="PPAT_arch"/>
</dbReference>
<comment type="similarity">
    <text evidence="7">Belongs to the eukaryotic CoaD family.</text>
</comment>
<keyword evidence="2 7" id="KW-0808">Transferase</keyword>
<dbReference type="OrthoDB" id="53228at2157"/>
<dbReference type="RefSeq" id="WP_011972229.1">
    <property type="nucleotide sequence ID" value="NC_009634.1"/>
</dbReference>
<feature type="domain" description="Cytidyltransferase-like" evidence="8">
    <location>
        <begin position="5"/>
        <end position="137"/>
    </location>
</feature>
<dbReference type="UniPathway" id="UPA00241"/>
<dbReference type="HAMAP" id="MF_00647">
    <property type="entry name" value="PPAT_arch"/>
    <property type="match status" value="1"/>
</dbReference>
<dbReference type="GeneID" id="5325596"/>
<dbReference type="KEGG" id="mvn:Mevan_0418"/>
<dbReference type="Proteomes" id="UP000001107">
    <property type="component" value="Chromosome"/>
</dbReference>
<dbReference type="Gene3D" id="3.40.50.620">
    <property type="entry name" value="HUPs"/>
    <property type="match status" value="1"/>
</dbReference>
<sequence>MKKVIVGGTFDILHKGHEKLLLHASSFGKLFIGLTSDEFVKSYKKHEVNSFNFRKNKLMNFLDKFKIEYKIMEINDLFGDSIFEDYDVIVVSIETKENAEKINKIRIEKGLKPLKIEICDFLLAKDSIPISVTRIRNGFIDIKGNLPKKCNM</sequence>
<evidence type="ECO:0000313" key="10">
    <source>
        <dbReference type="Proteomes" id="UP000001107"/>
    </source>
</evidence>